<reference evidence="2 3" key="2">
    <citation type="submission" date="2024-01" db="EMBL/GenBank/DDBJ databases">
        <title>Comparative genomics of Cryptococcus and Kwoniella reveals pathogenesis evolution and contrasting modes of karyotype evolution via chromosome fusion or intercentromeric recombination.</title>
        <authorList>
            <person name="Coelho M.A."/>
            <person name="David-Palma M."/>
            <person name="Shea T."/>
            <person name="Bowers K."/>
            <person name="Mcginley-Smith S."/>
            <person name="Mohammad A.W."/>
            <person name="Gnirke A."/>
            <person name="Yurkov A.M."/>
            <person name="Nowrousian M."/>
            <person name="Sun S."/>
            <person name="Cuomo C.A."/>
            <person name="Heitman J."/>
        </authorList>
    </citation>
    <scope>NUCLEOTIDE SEQUENCE [LARGE SCALE GENOMIC DNA]</scope>
    <source>
        <strain evidence="2 3">IND107</strain>
    </source>
</reference>
<feature type="compositionally biased region" description="Basic and acidic residues" evidence="1">
    <location>
        <begin position="468"/>
        <end position="478"/>
    </location>
</feature>
<feature type="compositionally biased region" description="Low complexity" evidence="1">
    <location>
        <begin position="340"/>
        <end position="356"/>
    </location>
</feature>
<dbReference type="EMBL" id="ATAM02000010">
    <property type="protein sequence ID" value="KAL0243494.1"/>
    <property type="molecule type" value="Genomic_DNA"/>
</dbReference>
<feature type="compositionally biased region" description="Acidic residues" evidence="1">
    <location>
        <begin position="479"/>
        <end position="496"/>
    </location>
</feature>
<evidence type="ECO:0000313" key="3">
    <source>
        <dbReference type="Proteomes" id="UP000054399"/>
    </source>
</evidence>
<feature type="region of interest" description="Disordered" evidence="1">
    <location>
        <begin position="74"/>
        <end position="95"/>
    </location>
</feature>
<feature type="compositionally biased region" description="Gly residues" evidence="1">
    <location>
        <begin position="330"/>
        <end position="339"/>
    </location>
</feature>
<proteinExistence type="predicted"/>
<gene>
    <name evidence="2" type="ORF">I308_105460</name>
</gene>
<comment type="caution">
    <text evidence="2">The sequence shown here is derived from an EMBL/GenBank/DDBJ whole genome shotgun (WGS) entry which is preliminary data.</text>
</comment>
<dbReference type="RefSeq" id="XP_066611861.1">
    <property type="nucleotide sequence ID" value="XM_066759915.1"/>
</dbReference>
<feature type="region of interest" description="Disordered" evidence="1">
    <location>
        <begin position="468"/>
        <end position="511"/>
    </location>
</feature>
<evidence type="ECO:0000313" key="2">
    <source>
        <dbReference type="EMBL" id="KAL0243494.1"/>
    </source>
</evidence>
<keyword evidence="3" id="KW-1185">Reference proteome</keyword>
<dbReference type="GeneID" id="91992315"/>
<reference evidence="3" key="1">
    <citation type="submission" date="2015-01" db="EMBL/GenBank/DDBJ databases">
        <title>The Genome Sequence of Cryptococcus gattii MMRL2647.</title>
        <authorList>
            <consortium name="The Broad Institute Genomics Platform"/>
            <person name="Cuomo C."/>
            <person name="Litvintseva A."/>
            <person name="Chen Y."/>
            <person name="Heitman J."/>
            <person name="Sun S."/>
            <person name="Springer D."/>
            <person name="Dromer F."/>
            <person name="Young S."/>
            <person name="Zeng Q."/>
            <person name="Gargeya S."/>
            <person name="Abouelleil A."/>
            <person name="Alvarado L."/>
            <person name="Chapman S.B."/>
            <person name="Gainer-Dewar J."/>
            <person name="Goldberg J."/>
            <person name="Griggs A."/>
            <person name="Gujja S."/>
            <person name="Hansen M."/>
            <person name="Howarth C."/>
            <person name="Imamovic A."/>
            <person name="Larimer J."/>
            <person name="Murphy C."/>
            <person name="Naylor J."/>
            <person name="Pearson M."/>
            <person name="Priest M."/>
            <person name="Roberts A."/>
            <person name="Saif S."/>
            <person name="Shea T."/>
            <person name="Sykes S."/>
            <person name="Wortman J."/>
            <person name="Nusbaum C."/>
            <person name="Birren B."/>
        </authorList>
    </citation>
    <scope>NUCLEOTIDE SEQUENCE [LARGE SCALE GENOMIC DNA]</scope>
    <source>
        <strain evidence="3">IND107</strain>
    </source>
</reference>
<dbReference type="Proteomes" id="UP000054399">
    <property type="component" value="Unassembled WGS sequence"/>
</dbReference>
<feature type="region of interest" description="Disordered" evidence="1">
    <location>
        <begin position="330"/>
        <end position="356"/>
    </location>
</feature>
<sequence length="653" mass="73420">MLEQIPPEIISHIAYHLCLFPHALTTSTPPIALLQTSKTIYQAIAPERNTRLYARIYRGWFDVAAAERRLGNRKISAAPPGTDGENGNGNKRKRNFTTDMMKGQEGDTTPRLRAQDLVDEMKRRVKALARLREMVKRGDVTEVPDDDLWVLYFMLIENDGKNAEILFGDQAIVHLPTFLELYHRQHFLAAAMEPGYPEETIGRSLAMWIAWFVLGSGPEDETVEQREERQFVLRPYVFAAPRYDAYFAPWTLPTLPLKHVLASADESNPYIADLVPRSRLVQVKAYGWQLNLCPPNISQAAILRFFYRRLGEEVDETTMAAPFMRLRADGPGGGGGGSGVSTRVHSTSTSLAGSGTTTPITRQAFSSCLPPSFSPPLFSSSLTHDLDFARLSLCYDPMHTPGMPRPTWRGSFEGCWEGTFSFFDFDAFREMLGGQARALYEGPYGEQAQVWKIKETWVRKQGWVRKGRKDEKGKVKAEQEEEEGNEEEDHEEDEEELGRSPVSGPMLNAGFPIDQVTPPFPVLAPFAAEAATLHETIQQQLEAMEGYEAVPEHELDEMMRQAEEDGDGGEGVGLELLLTGTGHSAWGNFILKGRVRAWDGMASLVKEYAPDSRGKWIYRGYVLAGDIFVGRWRDTYTPEAYVGYEGTFILNRR</sequence>
<evidence type="ECO:0000256" key="1">
    <source>
        <dbReference type="SAM" id="MobiDB-lite"/>
    </source>
</evidence>
<accession>A0ABR3BL31</accession>
<protein>
    <recommendedName>
        <fullName evidence="4">F-box domain-containing protein</fullName>
    </recommendedName>
</protein>
<name>A0ABR3BL31_9TREE</name>
<evidence type="ECO:0008006" key="4">
    <source>
        <dbReference type="Google" id="ProtNLM"/>
    </source>
</evidence>
<organism evidence="2 3">
    <name type="scientific">Cryptococcus tetragattii IND107</name>
    <dbReference type="NCBI Taxonomy" id="1296105"/>
    <lineage>
        <taxon>Eukaryota</taxon>
        <taxon>Fungi</taxon>
        <taxon>Dikarya</taxon>
        <taxon>Basidiomycota</taxon>
        <taxon>Agaricomycotina</taxon>
        <taxon>Tremellomycetes</taxon>
        <taxon>Tremellales</taxon>
        <taxon>Cryptococcaceae</taxon>
        <taxon>Cryptococcus</taxon>
        <taxon>Cryptococcus gattii species complex</taxon>
    </lineage>
</organism>